<evidence type="ECO:0000256" key="5">
    <source>
        <dbReference type="ARBA" id="ARBA00023136"/>
    </source>
</evidence>
<dbReference type="EMBL" id="JBHLUD010000004">
    <property type="protein sequence ID" value="MFC0542578.1"/>
    <property type="molecule type" value="Genomic_DNA"/>
</dbReference>
<dbReference type="PANTHER" id="PTHR23513">
    <property type="entry name" value="INTEGRAL MEMBRANE EFFLUX PROTEIN-RELATED"/>
    <property type="match status" value="1"/>
</dbReference>
<reference evidence="7 8" key="1">
    <citation type="submission" date="2024-09" db="EMBL/GenBank/DDBJ databases">
        <authorList>
            <person name="Sun Q."/>
            <person name="Mori K."/>
        </authorList>
    </citation>
    <scope>NUCLEOTIDE SEQUENCE [LARGE SCALE GENOMIC DNA]</scope>
    <source>
        <strain evidence="7 8">TBRC 1432</strain>
    </source>
</reference>
<keyword evidence="2" id="KW-1003">Cell membrane</keyword>
<sequence length="397" mass="40344">MANTAILGTTGRPLVALAVGFSVSTYGTYLNLVALSLFTYRITGNAVGTGEVMALRLAAGFAAGTVAGRLAARTDRRRLMIGTDLAQALAMVALVLWANPVTLVAATVVLGAGASLFTVALRTSVVGIVGEANALRANGYLVTAKSLATVLGLASAAPLVSIGGYEAAFLINAGSFLFSTATLLRLPADRGWRSSAEPGSGPGRLRMLSAPLLAMILLRGADTFGSGSHNVALPVFATLVDPADPAGYMSRFMASWAVGSLVTYRVVSRVIKRRPGALGGRAFAVGTCAMSAAFVLSFTGPPPVLLTVVGLVAGFADGFTEIAYTTRLQAAPEAARAYLFGLSSSVETAGLGGGLLASSALLQRLPALEVVAIFHAVPVAGAGAFLLAGLVRSRSGR</sequence>
<protein>
    <submittedName>
        <fullName evidence="7">MFS transporter</fullName>
    </submittedName>
</protein>
<proteinExistence type="predicted"/>
<keyword evidence="4 6" id="KW-1133">Transmembrane helix</keyword>
<name>A0ABV6MQJ4_9PSEU</name>
<dbReference type="RefSeq" id="WP_273940996.1">
    <property type="nucleotide sequence ID" value="NZ_CP097263.1"/>
</dbReference>
<organism evidence="7 8">
    <name type="scientific">Kutzneria chonburiensis</name>
    <dbReference type="NCBI Taxonomy" id="1483604"/>
    <lineage>
        <taxon>Bacteria</taxon>
        <taxon>Bacillati</taxon>
        <taxon>Actinomycetota</taxon>
        <taxon>Actinomycetes</taxon>
        <taxon>Pseudonocardiales</taxon>
        <taxon>Pseudonocardiaceae</taxon>
        <taxon>Kutzneria</taxon>
    </lineage>
</organism>
<accession>A0ABV6MQJ4</accession>
<keyword evidence="5 6" id="KW-0472">Membrane</keyword>
<comment type="subcellular location">
    <subcellularLocation>
        <location evidence="1">Cell membrane</location>
        <topology evidence="1">Multi-pass membrane protein</topology>
    </subcellularLocation>
</comment>
<evidence type="ECO:0000256" key="2">
    <source>
        <dbReference type="ARBA" id="ARBA00022475"/>
    </source>
</evidence>
<evidence type="ECO:0000256" key="4">
    <source>
        <dbReference type="ARBA" id="ARBA00022989"/>
    </source>
</evidence>
<feature type="transmembrane region" description="Helical" evidence="6">
    <location>
        <begin position="52"/>
        <end position="72"/>
    </location>
</feature>
<feature type="transmembrane region" description="Helical" evidence="6">
    <location>
        <begin position="14"/>
        <end position="40"/>
    </location>
</feature>
<dbReference type="SUPFAM" id="SSF103473">
    <property type="entry name" value="MFS general substrate transporter"/>
    <property type="match status" value="1"/>
</dbReference>
<evidence type="ECO:0000313" key="8">
    <source>
        <dbReference type="Proteomes" id="UP001589810"/>
    </source>
</evidence>
<dbReference type="Gene3D" id="1.20.1250.20">
    <property type="entry name" value="MFS general substrate transporter like domains"/>
    <property type="match status" value="1"/>
</dbReference>
<evidence type="ECO:0000256" key="3">
    <source>
        <dbReference type="ARBA" id="ARBA00022692"/>
    </source>
</evidence>
<dbReference type="PANTHER" id="PTHR23513:SF11">
    <property type="entry name" value="STAPHYLOFERRIN A TRANSPORTER"/>
    <property type="match status" value="1"/>
</dbReference>
<gene>
    <name evidence="7" type="ORF">ACFFH7_13865</name>
</gene>
<keyword evidence="8" id="KW-1185">Reference proteome</keyword>
<feature type="transmembrane region" description="Helical" evidence="6">
    <location>
        <begin position="279"/>
        <end position="298"/>
    </location>
</feature>
<evidence type="ECO:0000313" key="7">
    <source>
        <dbReference type="EMBL" id="MFC0542578.1"/>
    </source>
</evidence>
<evidence type="ECO:0000256" key="1">
    <source>
        <dbReference type="ARBA" id="ARBA00004651"/>
    </source>
</evidence>
<dbReference type="InterPro" id="IPR011701">
    <property type="entry name" value="MFS"/>
</dbReference>
<feature type="transmembrane region" description="Helical" evidence="6">
    <location>
        <begin position="304"/>
        <end position="325"/>
    </location>
</feature>
<dbReference type="Proteomes" id="UP001589810">
    <property type="component" value="Unassembled WGS sequence"/>
</dbReference>
<comment type="caution">
    <text evidence="7">The sequence shown here is derived from an EMBL/GenBank/DDBJ whole genome shotgun (WGS) entry which is preliminary data.</text>
</comment>
<feature type="transmembrane region" description="Helical" evidence="6">
    <location>
        <begin position="337"/>
        <end position="358"/>
    </location>
</feature>
<dbReference type="Pfam" id="PF07690">
    <property type="entry name" value="MFS_1"/>
    <property type="match status" value="1"/>
</dbReference>
<keyword evidence="3 6" id="KW-0812">Transmembrane</keyword>
<feature type="transmembrane region" description="Helical" evidence="6">
    <location>
        <begin position="370"/>
        <end position="391"/>
    </location>
</feature>
<dbReference type="InterPro" id="IPR036259">
    <property type="entry name" value="MFS_trans_sf"/>
</dbReference>
<evidence type="ECO:0000256" key="6">
    <source>
        <dbReference type="SAM" id="Phobius"/>
    </source>
</evidence>
<feature type="transmembrane region" description="Helical" evidence="6">
    <location>
        <begin position="167"/>
        <end position="186"/>
    </location>
</feature>